<dbReference type="SUPFAM" id="SSF52218">
    <property type="entry name" value="Flavoproteins"/>
    <property type="match status" value="1"/>
</dbReference>
<dbReference type="Gene3D" id="3.40.50.360">
    <property type="match status" value="1"/>
</dbReference>
<organism evidence="1">
    <name type="scientific">uncultured prokaryote</name>
    <dbReference type="NCBI Taxonomy" id="198431"/>
    <lineage>
        <taxon>unclassified sequences</taxon>
        <taxon>environmental samples</taxon>
    </lineage>
</organism>
<evidence type="ECO:0008006" key="2">
    <source>
        <dbReference type="Google" id="ProtNLM"/>
    </source>
</evidence>
<dbReference type="EMBL" id="LN852993">
    <property type="protein sequence ID" value="CRY94697.1"/>
    <property type="molecule type" value="Genomic_DNA"/>
</dbReference>
<dbReference type="AlphaFoldDB" id="A0A0H5QF45"/>
<protein>
    <recommendedName>
        <fullName evidence="2">NADPH-dependent FMN reductase-like domain-containing protein</fullName>
    </recommendedName>
</protein>
<evidence type="ECO:0000313" key="1">
    <source>
        <dbReference type="EMBL" id="CRY94697.1"/>
    </source>
</evidence>
<sequence>MINKGASATFEQLNQYFTICNMPIVASQYWNSVHGFTPDDVRKDKEGLQTMRTLGQNMAWLLKCIESGKQNGIKKPEYEARVRTHFIQDKYE</sequence>
<reference evidence="1" key="1">
    <citation type="submission" date="2015-06" db="EMBL/GenBank/DDBJ databases">
        <authorList>
            <person name="Joergensen T."/>
        </authorList>
    </citation>
    <scope>NUCLEOTIDE SEQUENCE</scope>
    <source>
        <plasmid evidence="1">pRGRH0323</plasmid>
    </source>
</reference>
<name>A0A0H5QF45_9ZZZZ</name>
<proteinExistence type="predicted"/>
<reference evidence="1" key="2">
    <citation type="submission" date="2015-07" db="EMBL/GenBank/DDBJ databases">
        <title>Plasmids, circular viruses and viroids from rat gut.</title>
        <authorList>
            <person name="Jorgensen T.J."/>
            <person name="Hansen M.A."/>
            <person name="Xu Z."/>
            <person name="Tabak M.A."/>
            <person name="Sorensen S.J."/>
            <person name="Hansen L.H."/>
        </authorList>
    </citation>
    <scope>NUCLEOTIDE SEQUENCE</scope>
    <source>
        <plasmid evidence="1">pRGRH0323</plasmid>
    </source>
</reference>
<accession>A0A0H5QF45</accession>
<geneLocation type="plasmid" evidence="1">
    <name>pRGRH0323</name>
</geneLocation>
<dbReference type="InterPro" id="IPR029039">
    <property type="entry name" value="Flavoprotein-like_sf"/>
</dbReference>
<keyword evidence="1" id="KW-0614">Plasmid</keyword>